<protein>
    <recommendedName>
        <fullName evidence="1">Bacterial Pleckstrin homology domain-containing protein</fullName>
    </recommendedName>
</protein>
<name>A0ABP4NC93_9MICO</name>
<proteinExistence type="predicted"/>
<evidence type="ECO:0000313" key="3">
    <source>
        <dbReference type="Proteomes" id="UP001500350"/>
    </source>
</evidence>
<dbReference type="Gene3D" id="2.30.29.50">
    <property type="entry name" value="Bacterial Pleckstrin homology domain"/>
    <property type="match status" value="1"/>
</dbReference>
<dbReference type="SUPFAM" id="SSF50729">
    <property type="entry name" value="PH domain-like"/>
    <property type="match status" value="1"/>
</dbReference>
<reference evidence="3" key="1">
    <citation type="journal article" date="2019" name="Int. J. Syst. Evol. Microbiol.">
        <title>The Global Catalogue of Microorganisms (GCM) 10K type strain sequencing project: providing services to taxonomists for standard genome sequencing and annotation.</title>
        <authorList>
            <consortium name="The Broad Institute Genomics Platform"/>
            <consortium name="The Broad Institute Genome Sequencing Center for Infectious Disease"/>
            <person name="Wu L."/>
            <person name="Ma J."/>
        </authorList>
    </citation>
    <scope>NUCLEOTIDE SEQUENCE [LARGE SCALE GENOMIC DNA]</scope>
    <source>
        <strain evidence="3">JCM 14589</strain>
    </source>
</reference>
<dbReference type="RefSeq" id="WP_241510807.1">
    <property type="nucleotide sequence ID" value="NZ_BAAANW010000002.1"/>
</dbReference>
<dbReference type="InterPro" id="IPR012544">
    <property type="entry name" value="PHb"/>
</dbReference>
<dbReference type="EMBL" id="BAAANW010000002">
    <property type="protein sequence ID" value="GAA1557886.1"/>
    <property type="molecule type" value="Genomic_DNA"/>
</dbReference>
<evidence type="ECO:0000259" key="1">
    <source>
        <dbReference type="Pfam" id="PF08000"/>
    </source>
</evidence>
<comment type="caution">
    <text evidence="2">The sequence shown here is derived from an EMBL/GenBank/DDBJ whole genome shotgun (WGS) entry which is preliminary data.</text>
</comment>
<accession>A0ABP4NC93</accession>
<evidence type="ECO:0000313" key="2">
    <source>
        <dbReference type="EMBL" id="GAA1557886.1"/>
    </source>
</evidence>
<gene>
    <name evidence="2" type="ORF">GCM10009763_03430</name>
</gene>
<dbReference type="Pfam" id="PF08000">
    <property type="entry name" value="bPH_1"/>
    <property type="match status" value="1"/>
</dbReference>
<keyword evidence="3" id="KW-1185">Reference proteome</keyword>
<organism evidence="2 3">
    <name type="scientific">Dermacoccus profundi</name>
    <dbReference type="NCBI Taxonomy" id="322602"/>
    <lineage>
        <taxon>Bacteria</taxon>
        <taxon>Bacillati</taxon>
        <taxon>Actinomycetota</taxon>
        <taxon>Actinomycetes</taxon>
        <taxon>Micrococcales</taxon>
        <taxon>Dermacoccaceae</taxon>
        <taxon>Dermacoccus</taxon>
    </lineage>
</organism>
<dbReference type="InterPro" id="IPR037063">
    <property type="entry name" value="PHb_sf"/>
</dbReference>
<feature type="domain" description="Bacterial Pleckstrin homology" evidence="1">
    <location>
        <begin position="6"/>
        <end position="134"/>
    </location>
</feature>
<dbReference type="Proteomes" id="UP001500350">
    <property type="component" value="Unassembled WGS sequence"/>
</dbReference>
<sequence length="145" mass="16086">MSSTALINALTGNASLMKEEKAREQYGPWLLENERLEGAFELVLDSFCLTNLRLIALDREGPVNPKVDARSIPLASIVDVTARTAGIGIDDSDLTITYITSPRLRAHTVEYSTMTFTFNKSFDIAGLYRHLMTIAQRNYASLNDA</sequence>